<proteinExistence type="predicted"/>
<evidence type="ECO:0000313" key="2">
    <source>
        <dbReference type="Proteomes" id="UP001419910"/>
    </source>
</evidence>
<keyword evidence="2" id="KW-1185">Reference proteome</keyword>
<dbReference type="EMBL" id="JBDIME010000003">
    <property type="protein sequence ID" value="MEN2789121.1"/>
    <property type="molecule type" value="Genomic_DNA"/>
</dbReference>
<comment type="caution">
    <text evidence="1">The sequence shown here is derived from an EMBL/GenBank/DDBJ whole genome shotgun (WGS) entry which is preliminary data.</text>
</comment>
<reference evidence="1 2" key="1">
    <citation type="submission" date="2024-05" db="EMBL/GenBank/DDBJ databases">
        <authorList>
            <person name="Liu Q."/>
            <person name="Xin Y.-H."/>
        </authorList>
    </citation>
    <scope>NUCLEOTIDE SEQUENCE [LARGE SCALE GENOMIC DNA]</scope>
    <source>
        <strain evidence="1 2">CGMCC 1.10181</strain>
    </source>
</reference>
<evidence type="ECO:0000313" key="1">
    <source>
        <dbReference type="EMBL" id="MEN2789121.1"/>
    </source>
</evidence>
<name>A0ABU9XZY0_9SPHN</name>
<gene>
    <name evidence="1" type="ORF">ABC974_05750</name>
</gene>
<sequence length="78" mass="8089">MPLTPPPAAASCWKAPRCDDREAREAARAFNLAAEGVTDFVSTTISGLSAKARVGHSLEQLLATARLAGMAIARALPA</sequence>
<dbReference type="RefSeq" id="WP_343891776.1">
    <property type="nucleotide sequence ID" value="NZ_BAAAEH010000047.1"/>
</dbReference>
<dbReference type="Proteomes" id="UP001419910">
    <property type="component" value="Unassembled WGS sequence"/>
</dbReference>
<organism evidence="1 2">
    <name type="scientific">Sphingomonas oligophenolica</name>
    <dbReference type="NCBI Taxonomy" id="301154"/>
    <lineage>
        <taxon>Bacteria</taxon>
        <taxon>Pseudomonadati</taxon>
        <taxon>Pseudomonadota</taxon>
        <taxon>Alphaproteobacteria</taxon>
        <taxon>Sphingomonadales</taxon>
        <taxon>Sphingomonadaceae</taxon>
        <taxon>Sphingomonas</taxon>
    </lineage>
</organism>
<protein>
    <submittedName>
        <fullName evidence="1">Uncharacterized protein</fullName>
    </submittedName>
</protein>
<accession>A0ABU9XZY0</accession>